<dbReference type="GO" id="GO:0051539">
    <property type="term" value="F:4 iron, 4 sulfur cluster binding"/>
    <property type="evidence" value="ECO:0007669"/>
    <property type="project" value="UniProtKB-KW"/>
</dbReference>
<feature type="domain" description="Serine dehydratase beta chain" evidence="10">
    <location>
        <begin position="63"/>
        <end position="135"/>
    </location>
</feature>
<keyword evidence="7" id="KW-0411">Iron-sulfur</keyword>
<evidence type="ECO:0000256" key="5">
    <source>
        <dbReference type="ARBA" id="ARBA00022723"/>
    </source>
</evidence>
<name>V6TWI6_GIAIN</name>
<evidence type="ECO:0000256" key="4">
    <source>
        <dbReference type="ARBA" id="ARBA00022485"/>
    </source>
</evidence>
<dbReference type="Proteomes" id="UP000018040">
    <property type="component" value="Unassembled WGS sequence"/>
</dbReference>
<dbReference type="Gene3D" id="3.30.1330.90">
    <property type="entry name" value="D-3-phosphoglycerate dehydrogenase, domain 3"/>
    <property type="match status" value="2"/>
</dbReference>
<feature type="domain" description="Serine dehydratase-like alpha subunit" evidence="9">
    <location>
        <begin position="249"/>
        <end position="516"/>
    </location>
</feature>
<evidence type="ECO:0000256" key="2">
    <source>
        <dbReference type="ARBA" id="ARBA00004742"/>
    </source>
</evidence>
<reference evidence="11 12" key="2">
    <citation type="journal article" date="2013" name="Genome Biol. Evol.">
        <title>Genome sequencing of Giardia lamblia genotypes A2 and B isolates (DH and GS) and comparative analysis with the genomes of genotypes A1 and E (WB and Pig).</title>
        <authorList>
            <person name="Adam R.D."/>
            <person name="Dahlstrom E.W."/>
            <person name="Martens C.A."/>
            <person name="Bruno D.P."/>
            <person name="Barbian K.D."/>
            <person name="Ricklefs S.M."/>
            <person name="Hernandez M.M."/>
            <person name="Narla N.P."/>
            <person name="Patel R.B."/>
            <person name="Porcella S.F."/>
            <person name="Nash T.E."/>
        </authorList>
    </citation>
    <scope>NUCLEOTIDE SEQUENCE [LARGE SCALE GENOMIC DNA]</scope>
    <source>
        <strain evidence="11 12">GS</strain>
    </source>
</reference>
<dbReference type="EMBL" id="AHHH01000059">
    <property type="protein sequence ID" value="ESU43106.1"/>
    <property type="molecule type" value="Genomic_DNA"/>
</dbReference>
<dbReference type="GO" id="GO:0003941">
    <property type="term" value="F:L-serine ammonia-lyase activity"/>
    <property type="evidence" value="ECO:0007669"/>
    <property type="project" value="InterPro"/>
</dbReference>
<accession>V6TWI6</accession>
<keyword evidence="6" id="KW-0408">Iron</keyword>
<dbReference type="GO" id="GO:0046872">
    <property type="term" value="F:metal ion binding"/>
    <property type="evidence" value="ECO:0007669"/>
    <property type="project" value="UniProtKB-KW"/>
</dbReference>
<proteinExistence type="predicted"/>
<evidence type="ECO:0000313" key="11">
    <source>
        <dbReference type="EMBL" id="ESU43106.1"/>
    </source>
</evidence>
<dbReference type="InterPro" id="IPR051318">
    <property type="entry name" value="Fe-S_L-Ser"/>
</dbReference>
<evidence type="ECO:0000259" key="10">
    <source>
        <dbReference type="Pfam" id="PF03315"/>
    </source>
</evidence>
<dbReference type="InterPro" id="IPR005130">
    <property type="entry name" value="Ser_deHydtase-like_asu"/>
</dbReference>
<dbReference type="VEuPathDB" id="GiardiaDB:GL50581_2009"/>
<keyword evidence="8" id="KW-0456">Lyase</keyword>
<keyword evidence="3" id="KW-0312">Gluconeogenesis</keyword>
<gene>
    <name evidence="11" type="ORF">GSB_24662</name>
</gene>
<keyword evidence="5" id="KW-0479">Metal-binding</keyword>
<evidence type="ECO:0000256" key="7">
    <source>
        <dbReference type="ARBA" id="ARBA00023014"/>
    </source>
</evidence>
<dbReference type="VEuPathDB" id="GiardiaDB:DHA2_24662"/>
<evidence type="ECO:0000256" key="1">
    <source>
        <dbReference type="ARBA" id="ARBA00001966"/>
    </source>
</evidence>
<dbReference type="AlphaFoldDB" id="V6TWI6"/>
<protein>
    <submittedName>
        <fullName evidence="11">L-serine dehydratase</fullName>
    </submittedName>
</protein>
<comment type="pathway">
    <text evidence="2">Carbohydrate biosynthesis; gluconeogenesis.</text>
</comment>
<evidence type="ECO:0000259" key="9">
    <source>
        <dbReference type="Pfam" id="PF03313"/>
    </source>
</evidence>
<dbReference type="PANTHER" id="PTHR30182">
    <property type="entry name" value="L-SERINE DEHYDRATASE"/>
    <property type="match status" value="1"/>
</dbReference>
<dbReference type="Pfam" id="PF03313">
    <property type="entry name" value="SDH_alpha"/>
    <property type="match status" value="1"/>
</dbReference>
<dbReference type="OrthoDB" id="192663at2759"/>
<evidence type="ECO:0000256" key="8">
    <source>
        <dbReference type="ARBA" id="ARBA00023239"/>
    </source>
</evidence>
<evidence type="ECO:0000256" key="6">
    <source>
        <dbReference type="ARBA" id="ARBA00023004"/>
    </source>
</evidence>
<dbReference type="SUPFAM" id="SSF143548">
    <property type="entry name" value="Serine metabolism enzymes domain"/>
    <property type="match status" value="1"/>
</dbReference>
<dbReference type="PANTHER" id="PTHR30182:SF1">
    <property type="entry name" value="L-SERINE DEHYDRATASE 1"/>
    <property type="match status" value="1"/>
</dbReference>
<dbReference type="InterPro" id="IPR029009">
    <property type="entry name" value="ASB_dom_sf"/>
</dbReference>
<dbReference type="Pfam" id="PF03315">
    <property type="entry name" value="SDH_beta"/>
    <property type="match status" value="1"/>
</dbReference>
<dbReference type="VEuPathDB" id="GiardiaDB:QR46_2030"/>
<dbReference type="GO" id="GO:0006094">
    <property type="term" value="P:gluconeogenesis"/>
    <property type="evidence" value="ECO:0007669"/>
    <property type="project" value="UniProtKB-KW"/>
</dbReference>
<comment type="cofactor">
    <cofactor evidence="1">
        <name>[4Fe-4S] cluster</name>
        <dbReference type="ChEBI" id="CHEBI:49883"/>
    </cofactor>
</comment>
<evidence type="ECO:0000256" key="3">
    <source>
        <dbReference type="ARBA" id="ARBA00022432"/>
    </source>
</evidence>
<keyword evidence="4" id="KW-0004">4Fe-4S</keyword>
<feature type="non-terminal residue" evidence="11">
    <location>
        <position position="1"/>
    </location>
</feature>
<evidence type="ECO:0000313" key="12">
    <source>
        <dbReference type="Proteomes" id="UP000018040"/>
    </source>
</evidence>
<organism evidence="11 12">
    <name type="scientific">Giardia intestinalis</name>
    <name type="common">Giardia lamblia</name>
    <dbReference type="NCBI Taxonomy" id="5741"/>
    <lineage>
        <taxon>Eukaryota</taxon>
        <taxon>Metamonada</taxon>
        <taxon>Diplomonadida</taxon>
        <taxon>Hexamitidae</taxon>
        <taxon>Giardiinae</taxon>
        <taxon>Giardia</taxon>
    </lineage>
</organism>
<reference evidence="12" key="1">
    <citation type="submission" date="2012-02" db="EMBL/GenBank/DDBJ databases">
        <title>Genome sequencing of Giardia lamblia Genotypes A2 and B isolates (DH and GS) and comparative analysis with the genomes of Genotypes A1 and E (WB and Pig).</title>
        <authorList>
            <person name="Adam R."/>
            <person name="Dahlstrom E."/>
            <person name="Martens C."/>
            <person name="Bruno D."/>
            <person name="Barbian K."/>
            <person name="Porcella S.F."/>
            <person name="Nash T."/>
        </authorList>
    </citation>
    <scope>NUCLEOTIDE SEQUENCE</scope>
    <source>
        <strain evidence="12">GS</strain>
    </source>
</reference>
<dbReference type="InterPro" id="IPR005131">
    <property type="entry name" value="Ser_deHydtase_bsu"/>
</dbReference>
<dbReference type="VEuPathDB" id="GiardiaDB:GL50803_0024662"/>
<comment type="caution">
    <text evidence="11">The sequence shown here is derived from an EMBL/GenBank/DDBJ whole genome shotgun (WGS) entry which is preliminary data.</text>
</comment>
<sequence length="533" mass="57884">VQLKSLCNMPEDELTSSTTLGDVTSGSVTPAVATVSIDDGLVVLDDYVPMTISYSSNRKTMSSLREMYKVGTGPSSSHTMGPRKAAQHFMLTHGINELLMAGGRVFFKVTLYSLLAKSGVGYLTDKAILTVLDPESTEFVWLPNKKLPVHPKALTIQAYKSAEDRDKDVVMYEETYYSVGGGSLRLGDGSFPIWPANSDGCNATPGVVNITPPTAPLYSSFTRFSKIRKYCLDNRRSLLDFVWEQEGCELRQYLANIWTVMKNAVETGLPKTEPVEASGDLHYPRKAYYYKKQADQISSESIKKNPHLASVRKEKYILSYAIAVSQENASATTEIVTAPTACSSGIIPGVFYYYWKHYDIPEEELVNALAIAGIIGNIAKCYGSVSGAEAGCQAETGVATAMAAAGCTYLLNYMNKRDDPSSAIDPVLLVKSIEYAAVMALKHNLGLTCDPVRDLVVIPCIERNGNAALFADGCAEAAILGFNDELISWDEVVHTMVVTGKSLNEKYKDTAQGGLAVNYALDEVEEGATVEGD</sequence>
<dbReference type="eggNOG" id="ENOG502QVSV">
    <property type="taxonomic scope" value="Eukaryota"/>
</dbReference>